<reference evidence="3" key="1">
    <citation type="journal article" date="2019" name="Int. J. Syst. Evol. Microbiol.">
        <title>The Global Catalogue of Microorganisms (GCM) 10K type strain sequencing project: providing services to taxonomists for standard genome sequencing and annotation.</title>
        <authorList>
            <consortium name="The Broad Institute Genomics Platform"/>
            <consortium name="The Broad Institute Genome Sequencing Center for Infectious Disease"/>
            <person name="Wu L."/>
            <person name="Ma J."/>
        </authorList>
    </citation>
    <scope>NUCLEOTIDE SEQUENCE [LARGE SCALE GENOMIC DNA]</scope>
    <source>
        <strain evidence="3">JCM 17633</strain>
    </source>
</reference>
<dbReference type="InterPro" id="IPR052179">
    <property type="entry name" value="DD-CPase-like"/>
</dbReference>
<dbReference type="InterPro" id="IPR003709">
    <property type="entry name" value="VanY-like_core_dom"/>
</dbReference>
<evidence type="ECO:0000313" key="2">
    <source>
        <dbReference type="EMBL" id="GAA4245197.1"/>
    </source>
</evidence>
<keyword evidence="3" id="KW-1185">Reference proteome</keyword>
<dbReference type="RefSeq" id="WP_344715380.1">
    <property type="nucleotide sequence ID" value="NZ_BAABCB010000027.1"/>
</dbReference>
<feature type="domain" description="D-alanyl-D-alanine carboxypeptidase-like core" evidence="1">
    <location>
        <begin position="77"/>
        <end position="209"/>
    </location>
</feature>
<comment type="caution">
    <text evidence="2">The sequence shown here is derived from an EMBL/GenBank/DDBJ whole genome shotgun (WGS) entry which is preliminary data.</text>
</comment>
<dbReference type="InterPro" id="IPR009045">
    <property type="entry name" value="Zn_M74/Hedgehog-like"/>
</dbReference>
<dbReference type="Proteomes" id="UP001501682">
    <property type="component" value="Unassembled WGS sequence"/>
</dbReference>
<dbReference type="PANTHER" id="PTHR34385:SF1">
    <property type="entry name" value="PEPTIDOGLYCAN L-ALANYL-D-GLUTAMATE ENDOPEPTIDASE CWLK"/>
    <property type="match status" value="1"/>
</dbReference>
<dbReference type="PANTHER" id="PTHR34385">
    <property type="entry name" value="D-ALANYL-D-ALANINE CARBOXYPEPTIDASE"/>
    <property type="match status" value="1"/>
</dbReference>
<accession>A0ABP8CZ62</accession>
<proteinExistence type="predicted"/>
<dbReference type="CDD" id="cd14847">
    <property type="entry name" value="DD-carboxypeptidase_like"/>
    <property type="match status" value="1"/>
</dbReference>
<dbReference type="Pfam" id="PF02557">
    <property type="entry name" value="VanY"/>
    <property type="match status" value="1"/>
</dbReference>
<name>A0ABP8CZ62_9FLAO</name>
<protein>
    <submittedName>
        <fullName evidence="2">M15 family metallopeptidase</fullName>
    </submittedName>
</protein>
<gene>
    <name evidence="2" type="ORF">GCM10022292_26620</name>
</gene>
<sequence>MKSLFATFSIVLVWVSCNLKNKEDNSVKTVNILKDTIKPIEKSKSSLTKAYVLGKFNYKTDSTFTKVSLEHSAKTLYLNKVVYADYIKMYKAAKKEGIDLTILSGTRNFNEQKNIWERKWKKYKTLDPITRAQKILEYSAMPSSSRHHWGTDLDLNSLSNSYFSSGKGKATYNWLQANANNYGFYQVYTNKENGRTGCNLEKWHWSYLPLASRYLDFYNTNVTISDISGFEGSELARDLNIIEDYINGISKKAKEYK</sequence>
<organism evidence="2 3">
    <name type="scientific">Winogradskyella damuponensis</name>
    <dbReference type="NCBI Taxonomy" id="943939"/>
    <lineage>
        <taxon>Bacteria</taxon>
        <taxon>Pseudomonadati</taxon>
        <taxon>Bacteroidota</taxon>
        <taxon>Flavobacteriia</taxon>
        <taxon>Flavobacteriales</taxon>
        <taxon>Flavobacteriaceae</taxon>
        <taxon>Winogradskyella</taxon>
    </lineage>
</organism>
<dbReference type="SUPFAM" id="SSF55166">
    <property type="entry name" value="Hedgehog/DD-peptidase"/>
    <property type="match status" value="1"/>
</dbReference>
<evidence type="ECO:0000259" key="1">
    <source>
        <dbReference type="Pfam" id="PF02557"/>
    </source>
</evidence>
<dbReference type="PROSITE" id="PS51257">
    <property type="entry name" value="PROKAR_LIPOPROTEIN"/>
    <property type="match status" value="1"/>
</dbReference>
<dbReference type="EMBL" id="BAABCB010000027">
    <property type="protein sequence ID" value="GAA4245197.1"/>
    <property type="molecule type" value="Genomic_DNA"/>
</dbReference>
<dbReference type="Gene3D" id="3.30.1380.10">
    <property type="match status" value="1"/>
</dbReference>
<evidence type="ECO:0000313" key="3">
    <source>
        <dbReference type="Proteomes" id="UP001501682"/>
    </source>
</evidence>